<dbReference type="Gene3D" id="1.10.443.10">
    <property type="entry name" value="Intergrase catalytic core"/>
    <property type="match status" value="1"/>
</dbReference>
<evidence type="ECO:0000256" key="2">
    <source>
        <dbReference type="ARBA" id="ARBA00023172"/>
    </source>
</evidence>
<dbReference type="EMBL" id="BPQJ01000062">
    <property type="protein sequence ID" value="GJD66341.1"/>
    <property type="molecule type" value="Genomic_DNA"/>
</dbReference>
<comment type="caution">
    <text evidence="5">The sequence shown here is derived from an EMBL/GenBank/DDBJ whole genome shotgun (WGS) entry which is preliminary data.</text>
</comment>
<reference evidence="5" key="2">
    <citation type="submission" date="2021-08" db="EMBL/GenBank/DDBJ databases">
        <authorList>
            <person name="Tani A."/>
            <person name="Ola A."/>
            <person name="Ogura Y."/>
            <person name="Katsura K."/>
            <person name="Hayashi T."/>
        </authorList>
    </citation>
    <scope>NUCLEOTIDE SEQUENCE</scope>
    <source>
        <strain evidence="5">JCM 32048</strain>
    </source>
</reference>
<dbReference type="GO" id="GO:0015074">
    <property type="term" value="P:DNA integration"/>
    <property type="evidence" value="ECO:0007669"/>
    <property type="project" value="UniProtKB-KW"/>
</dbReference>
<dbReference type="SUPFAM" id="SSF56349">
    <property type="entry name" value="DNA breaking-rejoining enzymes"/>
    <property type="match status" value="1"/>
</dbReference>
<accession>A0AA37M8P4</accession>
<evidence type="ECO:0000259" key="4">
    <source>
        <dbReference type="PROSITE" id="PS51898"/>
    </source>
</evidence>
<dbReference type="AlphaFoldDB" id="A0AA37M8P4"/>
<keyword evidence="2" id="KW-0233">DNA recombination</keyword>
<keyword evidence="1" id="KW-0229">DNA integration</keyword>
<dbReference type="InterPro" id="IPR050090">
    <property type="entry name" value="Tyrosine_recombinase_XerCD"/>
</dbReference>
<dbReference type="InterPro" id="IPR013762">
    <property type="entry name" value="Integrase-like_cat_sf"/>
</dbReference>
<evidence type="ECO:0000256" key="3">
    <source>
        <dbReference type="SAM" id="MobiDB-lite"/>
    </source>
</evidence>
<feature type="region of interest" description="Disordered" evidence="3">
    <location>
        <begin position="220"/>
        <end position="298"/>
    </location>
</feature>
<dbReference type="PANTHER" id="PTHR30349:SF90">
    <property type="entry name" value="TYROSINE RECOMBINASE XERD"/>
    <property type="match status" value="1"/>
</dbReference>
<dbReference type="InterPro" id="IPR002104">
    <property type="entry name" value="Integrase_catalytic"/>
</dbReference>
<feature type="compositionally biased region" description="Polar residues" evidence="3">
    <location>
        <begin position="237"/>
        <end position="256"/>
    </location>
</feature>
<evidence type="ECO:0000313" key="5">
    <source>
        <dbReference type="EMBL" id="GJD66341.1"/>
    </source>
</evidence>
<dbReference type="GO" id="GO:0003677">
    <property type="term" value="F:DNA binding"/>
    <property type="evidence" value="ECO:0007669"/>
    <property type="project" value="InterPro"/>
</dbReference>
<dbReference type="InterPro" id="IPR011010">
    <property type="entry name" value="DNA_brk_join_enz"/>
</dbReference>
<sequence>MKRPERLPFTPGIEVVHRLIETAHALAWDETVGLCRQAGYARRAASLETLYASGMRVSEAVTRPAEAVRRGTRMIHVRGKGGKDRLVALPGRAVEAIGWWRELAGRYGSRSDLWLFHRVSNGERHLTIDAALKEIKETAAAAGIPNASRWSPHKLRHSFATHLLQNGGDLRVIGELLGHADLGTTGVYTKVDLSRAQRMVWDLHPLSDASSSFVRRGRLARRSMPGRNNAAHMKPDSASTAPSSIDVTRPSETCLRTRSGALPRHSSTRGSTSSCSLARSATGPRHPAGSNGARRSHGRVHDLALVPCWTSRE</sequence>
<gene>
    <name evidence="5" type="primary">xerD_3</name>
    <name evidence="5" type="ORF">MPEAHAMD_6538</name>
</gene>
<dbReference type="PROSITE" id="PS51898">
    <property type="entry name" value="TYR_RECOMBINASE"/>
    <property type="match status" value="1"/>
</dbReference>
<protein>
    <submittedName>
        <fullName evidence="5">Tyrosine recombinase XerD</fullName>
    </submittedName>
</protein>
<dbReference type="GO" id="GO:0006310">
    <property type="term" value="P:DNA recombination"/>
    <property type="evidence" value="ECO:0007669"/>
    <property type="project" value="UniProtKB-KW"/>
</dbReference>
<evidence type="ECO:0000256" key="1">
    <source>
        <dbReference type="ARBA" id="ARBA00022908"/>
    </source>
</evidence>
<organism evidence="5 6">
    <name type="scientific">Methylobacterium frigidaeris</name>
    <dbReference type="NCBI Taxonomy" id="2038277"/>
    <lineage>
        <taxon>Bacteria</taxon>
        <taxon>Pseudomonadati</taxon>
        <taxon>Pseudomonadota</taxon>
        <taxon>Alphaproteobacteria</taxon>
        <taxon>Hyphomicrobiales</taxon>
        <taxon>Methylobacteriaceae</taxon>
        <taxon>Methylobacterium</taxon>
    </lineage>
</organism>
<evidence type="ECO:0000313" key="6">
    <source>
        <dbReference type="Proteomes" id="UP001055286"/>
    </source>
</evidence>
<dbReference type="Pfam" id="PF00589">
    <property type="entry name" value="Phage_integrase"/>
    <property type="match status" value="1"/>
</dbReference>
<keyword evidence="6" id="KW-1185">Reference proteome</keyword>
<dbReference type="PANTHER" id="PTHR30349">
    <property type="entry name" value="PHAGE INTEGRASE-RELATED"/>
    <property type="match status" value="1"/>
</dbReference>
<reference evidence="5" key="1">
    <citation type="journal article" date="2016" name="Front. Microbiol.">
        <title>Genome Sequence of the Piezophilic, Mesophilic Sulfate-Reducing Bacterium Desulfovibrio indicus J2T.</title>
        <authorList>
            <person name="Cao J."/>
            <person name="Maignien L."/>
            <person name="Shao Z."/>
            <person name="Alain K."/>
            <person name="Jebbar M."/>
        </authorList>
    </citation>
    <scope>NUCLEOTIDE SEQUENCE</scope>
    <source>
        <strain evidence="5">JCM 32048</strain>
    </source>
</reference>
<dbReference type="Proteomes" id="UP001055286">
    <property type="component" value="Unassembled WGS sequence"/>
</dbReference>
<feature type="domain" description="Tyr recombinase" evidence="4">
    <location>
        <begin position="6"/>
        <end position="202"/>
    </location>
</feature>
<proteinExistence type="predicted"/>
<name>A0AA37M8P4_9HYPH</name>